<dbReference type="Gene3D" id="1.10.287.130">
    <property type="match status" value="1"/>
</dbReference>
<comment type="caution">
    <text evidence="23">The sequence shown here is derived from an EMBL/GenBank/DDBJ whole genome shotgun (WGS) entry which is preliminary data.</text>
</comment>
<evidence type="ECO:0000259" key="19">
    <source>
        <dbReference type="PROSITE" id="PS50109"/>
    </source>
</evidence>
<name>A0A364XXJ4_9BACT</name>
<evidence type="ECO:0000313" key="23">
    <source>
        <dbReference type="EMBL" id="RAV98718.1"/>
    </source>
</evidence>
<dbReference type="PANTHER" id="PTHR45339">
    <property type="entry name" value="HYBRID SIGNAL TRANSDUCTION HISTIDINE KINASE J"/>
    <property type="match status" value="1"/>
</dbReference>
<keyword evidence="7 18" id="KW-0812">Transmembrane</keyword>
<evidence type="ECO:0000256" key="15">
    <source>
        <dbReference type="ARBA" id="ARBA00068150"/>
    </source>
</evidence>
<dbReference type="SUPFAM" id="SSF55785">
    <property type="entry name" value="PYP-like sensor domain (PAS domain)"/>
    <property type="match status" value="1"/>
</dbReference>
<dbReference type="InterPro" id="IPR000014">
    <property type="entry name" value="PAS"/>
</dbReference>
<dbReference type="GO" id="GO:0000155">
    <property type="term" value="F:phosphorelay sensor kinase activity"/>
    <property type="evidence" value="ECO:0007669"/>
    <property type="project" value="InterPro"/>
</dbReference>
<keyword evidence="4" id="KW-1003">Cell membrane</keyword>
<dbReference type="FunFam" id="1.10.287.130:FF:000002">
    <property type="entry name" value="Two-component osmosensing histidine kinase"/>
    <property type="match status" value="1"/>
</dbReference>
<protein>
    <recommendedName>
        <fullName evidence="15">Sensory/regulatory protein RpfC</fullName>
        <ecNumber evidence="3">2.7.13.3</ecNumber>
    </recommendedName>
</protein>
<evidence type="ECO:0000256" key="9">
    <source>
        <dbReference type="ARBA" id="ARBA00022777"/>
    </source>
</evidence>
<dbReference type="Gene3D" id="3.40.50.2300">
    <property type="match status" value="1"/>
</dbReference>
<dbReference type="SMART" id="SM00388">
    <property type="entry name" value="HisKA"/>
    <property type="match status" value="1"/>
</dbReference>
<dbReference type="InterPro" id="IPR005467">
    <property type="entry name" value="His_kinase_dom"/>
</dbReference>
<keyword evidence="6" id="KW-0808">Transferase</keyword>
<keyword evidence="24" id="KW-1185">Reference proteome</keyword>
<dbReference type="Proteomes" id="UP000251889">
    <property type="component" value="Unassembled WGS sequence"/>
</dbReference>
<evidence type="ECO:0000256" key="5">
    <source>
        <dbReference type="ARBA" id="ARBA00022553"/>
    </source>
</evidence>
<evidence type="ECO:0000256" key="3">
    <source>
        <dbReference type="ARBA" id="ARBA00012438"/>
    </source>
</evidence>
<evidence type="ECO:0000256" key="11">
    <source>
        <dbReference type="ARBA" id="ARBA00022989"/>
    </source>
</evidence>
<dbReference type="Gene3D" id="3.30.450.20">
    <property type="entry name" value="PAS domain"/>
    <property type="match status" value="1"/>
</dbReference>
<dbReference type="Pfam" id="PF00072">
    <property type="entry name" value="Response_reg"/>
    <property type="match status" value="1"/>
</dbReference>
<comment type="subunit">
    <text evidence="14">At low DSF concentrations, interacts with RpfF.</text>
</comment>
<evidence type="ECO:0000259" key="21">
    <source>
        <dbReference type="PROSITE" id="PS50112"/>
    </source>
</evidence>
<feature type="domain" description="PAC" evidence="22">
    <location>
        <begin position="353"/>
        <end position="405"/>
    </location>
</feature>
<dbReference type="CDD" id="cd19410">
    <property type="entry name" value="HK9-like_sensor"/>
    <property type="match status" value="1"/>
</dbReference>
<organism evidence="23 24">
    <name type="scientific">Pseudochryseolinea flava</name>
    <dbReference type="NCBI Taxonomy" id="2059302"/>
    <lineage>
        <taxon>Bacteria</taxon>
        <taxon>Pseudomonadati</taxon>
        <taxon>Bacteroidota</taxon>
        <taxon>Cytophagia</taxon>
        <taxon>Cytophagales</taxon>
        <taxon>Fulvivirgaceae</taxon>
        <taxon>Pseudochryseolinea</taxon>
    </lineage>
</organism>
<dbReference type="PROSITE" id="PS50112">
    <property type="entry name" value="PAS"/>
    <property type="match status" value="1"/>
</dbReference>
<sequence>MTRAKQVPRLLIVSVVLSILTGIAIYKGFEEKREAQTWIDHTNNVIDTTIKLLAMLKETETTQRGYLITKDTAYLHAYSVAVKHLRESVNSLRDLTVDNEQQTYLLDKKIKPIIEDRIGEINQTIMRAQNSNFKFQESIVDFARGISKLDTLQGNITLMIRREQDLLKERTAHLKSASNFTERMIYASLTLVTLISILAFITILRVNKRNITLFNSLQDLNKNLETRVAQQTMAIKKANQDLHTRNDDLTALNEELQASEEELKSSLDQLLEVKNRLEENERLYRLVSENSQDFIALYLPDGTYTYVSPSVQTILGYEPSEILGTTGIGIIHPDDEASIRGARQHALNGKTLLNIRFRLRKKDGDYVWVESYTKPIIDDTGKVVSIQTSARDISVQKDFETQLINAKEQAEAATKAKSQFLSTMSHEIRTPMNAVIGLTHLLLQNDPRKDQVDNLNLLKFSGENLLTIINDILDFSKIEAEKLSLENIHFNLHDLVSTIVNINITKARDKGIRLDFDIDNNTPTVVQGDPVRLNQIITNLLSNAIKFTNYGSVKLIVNAEVHEKSFKVHFIIKDTGVGIPKEKLLTIFESFSQANNEITRKFGGTGLGLTISKRLADMMGGHIAVESIVNKGSVFTFSLVMEEGRFEETQHTKTSITSPSIGQRKILLVEDNHVNQVVATSFLTNWNIAVDCVDNGALAVAKIRSKAYDLVLMDLEMPEMDGYTATMTIRKMPETYFQSIPILALTASAMSEVRDRALSSGMTDLLTKPFNPAELYEKIRSLITIGDRDETDTKDLSTKLDLYADGNIEFKRELAGLIVENLKELQGAIHFIGKTDNLDDLKRAVHKVKTSLAILGDDALTDLVETIREKALAGDHSDLIAMTQRYDVITNKTTEQLFRAMRQTT</sequence>
<evidence type="ECO:0000259" key="20">
    <source>
        <dbReference type="PROSITE" id="PS50110"/>
    </source>
</evidence>
<dbReference type="NCBIfam" id="TIGR00229">
    <property type="entry name" value="sensory_box"/>
    <property type="match status" value="1"/>
</dbReference>
<evidence type="ECO:0000256" key="8">
    <source>
        <dbReference type="ARBA" id="ARBA00022741"/>
    </source>
</evidence>
<dbReference type="InterPro" id="IPR001789">
    <property type="entry name" value="Sig_transdc_resp-reg_receiver"/>
</dbReference>
<keyword evidence="17" id="KW-0175">Coiled coil</keyword>
<dbReference type="SUPFAM" id="SSF47226">
    <property type="entry name" value="Histidine-containing phosphotransfer domain, HPT domain"/>
    <property type="match status" value="1"/>
</dbReference>
<evidence type="ECO:0000256" key="12">
    <source>
        <dbReference type="ARBA" id="ARBA00023012"/>
    </source>
</evidence>
<dbReference type="CDD" id="cd00082">
    <property type="entry name" value="HisKA"/>
    <property type="match status" value="1"/>
</dbReference>
<dbReference type="Pfam" id="PF00512">
    <property type="entry name" value="HisKA"/>
    <property type="match status" value="1"/>
</dbReference>
<keyword evidence="8" id="KW-0547">Nucleotide-binding</keyword>
<feature type="domain" description="Histidine kinase" evidence="19">
    <location>
        <begin position="423"/>
        <end position="643"/>
    </location>
</feature>
<dbReference type="SMART" id="SM00091">
    <property type="entry name" value="PAS"/>
    <property type="match status" value="1"/>
</dbReference>
<comment type="subcellular location">
    <subcellularLocation>
        <location evidence="2">Cell membrane</location>
        <topology evidence="2">Multi-pass membrane protein</topology>
    </subcellularLocation>
</comment>
<evidence type="ECO:0000256" key="4">
    <source>
        <dbReference type="ARBA" id="ARBA00022475"/>
    </source>
</evidence>
<dbReference type="GO" id="GO:0005524">
    <property type="term" value="F:ATP binding"/>
    <property type="evidence" value="ECO:0007669"/>
    <property type="project" value="UniProtKB-KW"/>
</dbReference>
<evidence type="ECO:0000256" key="1">
    <source>
        <dbReference type="ARBA" id="ARBA00000085"/>
    </source>
</evidence>
<dbReference type="InterPro" id="IPR004358">
    <property type="entry name" value="Sig_transdc_His_kin-like_C"/>
</dbReference>
<dbReference type="InterPro" id="IPR001610">
    <property type="entry name" value="PAC"/>
</dbReference>
<gene>
    <name evidence="23" type="ORF">DQQ10_22135</name>
</gene>
<evidence type="ECO:0000256" key="13">
    <source>
        <dbReference type="ARBA" id="ARBA00023136"/>
    </source>
</evidence>
<evidence type="ECO:0000256" key="6">
    <source>
        <dbReference type="ARBA" id="ARBA00022679"/>
    </source>
</evidence>
<dbReference type="InterPro" id="IPR035965">
    <property type="entry name" value="PAS-like_dom_sf"/>
</dbReference>
<dbReference type="PRINTS" id="PR00344">
    <property type="entry name" value="BCTRLSENSOR"/>
</dbReference>
<evidence type="ECO:0000256" key="17">
    <source>
        <dbReference type="SAM" id="Coils"/>
    </source>
</evidence>
<dbReference type="GO" id="GO:0005886">
    <property type="term" value="C:plasma membrane"/>
    <property type="evidence" value="ECO:0007669"/>
    <property type="project" value="UniProtKB-SubCell"/>
</dbReference>
<feature type="transmembrane region" description="Helical" evidence="18">
    <location>
        <begin position="184"/>
        <end position="204"/>
    </location>
</feature>
<dbReference type="InterPro" id="IPR036641">
    <property type="entry name" value="HPT_dom_sf"/>
</dbReference>
<evidence type="ECO:0000256" key="7">
    <source>
        <dbReference type="ARBA" id="ARBA00022692"/>
    </source>
</evidence>
<dbReference type="Gene3D" id="3.30.565.10">
    <property type="entry name" value="Histidine kinase-like ATPase, C-terminal domain"/>
    <property type="match status" value="1"/>
</dbReference>
<dbReference type="Pfam" id="PF05227">
    <property type="entry name" value="CHASE3"/>
    <property type="match status" value="1"/>
</dbReference>
<dbReference type="RefSeq" id="WP_112749115.1">
    <property type="nucleotide sequence ID" value="NZ_QMFY01000015.1"/>
</dbReference>
<evidence type="ECO:0000313" key="24">
    <source>
        <dbReference type="Proteomes" id="UP000251889"/>
    </source>
</evidence>
<dbReference type="InterPro" id="IPR000700">
    <property type="entry name" value="PAS-assoc_C"/>
</dbReference>
<reference evidence="23 24" key="1">
    <citation type="submission" date="2018-06" db="EMBL/GenBank/DDBJ databases">
        <title>Chryseolinea flavus sp. nov., a member of the phylum Bacteroidetes isolated from soil.</title>
        <authorList>
            <person name="Li Y."/>
            <person name="Wang J."/>
        </authorList>
    </citation>
    <scope>NUCLEOTIDE SEQUENCE [LARGE SCALE GENOMIC DNA]</scope>
    <source>
        <strain evidence="23 24">SDU1-6</strain>
    </source>
</reference>
<dbReference type="InterPro" id="IPR036097">
    <property type="entry name" value="HisK_dim/P_sf"/>
</dbReference>
<keyword evidence="12" id="KW-0902">Two-component regulatory system</keyword>
<keyword evidence="13 18" id="KW-0472">Membrane</keyword>
<evidence type="ECO:0000256" key="10">
    <source>
        <dbReference type="ARBA" id="ARBA00022840"/>
    </source>
</evidence>
<dbReference type="FunFam" id="3.30.565.10:FF:000010">
    <property type="entry name" value="Sensor histidine kinase RcsC"/>
    <property type="match status" value="1"/>
</dbReference>
<evidence type="ECO:0000259" key="22">
    <source>
        <dbReference type="PROSITE" id="PS50113"/>
    </source>
</evidence>
<dbReference type="InterPro" id="IPR007891">
    <property type="entry name" value="CHASE3"/>
</dbReference>
<dbReference type="CDD" id="cd17546">
    <property type="entry name" value="REC_hyHK_CKI1_RcsC-like"/>
    <property type="match status" value="1"/>
</dbReference>
<dbReference type="OrthoDB" id="9781208at2"/>
<evidence type="ECO:0000256" key="16">
    <source>
        <dbReference type="PROSITE-ProRule" id="PRU00169"/>
    </source>
</evidence>
<dbReference type="Pfam" id="PF02518">
    <property type="entry name" value="HATPase_c"/>
    <property type="match status" value="1"/>
</dbReference>
<feature type="coiled-coil region" evidence="17">
    <location>
        <begin position="221"/>
        <end position="283"/>
    </location>
</feature>
<evidence type="ECO:0000256" key="18">
    <source>
        <dbReference type="SAM" id="Phobius"/>
    </source>
</evidence>
<accession>A0A364XXJ4</accession>
<dbReference type="SMART" id="SM00086">
    <property type="entry name" value="PAC"/>
    <property type="match status" value="1"/>
</dbReference>
<dbReference type="InterPro" id="IPR003594">
    <property type="entry name" value="HATPase_dom"/>
</dbReference>
<dbReference type="CDD" id="cd16922">
    <property type="entry name" value="HATPase_EvgS-ArcB-TorS-like"/>
    <property type="match status" value="1"/>
</dbReference>
<dbReference type="PANTHER" id="PTHR45339:SF1">
    <property type="entry name" value="HYBRID SIGNAL TRANSDUCTION HISTIDINE KINASE J"/>
    <property type="match status" value="1"/>
</dbReference>
<comment type="catalytic activity">
    <reaction evidence="1">
        <text>ATP + protein L-histidine = ADP + protein N-phospho-L-histidine.</text>
        <dbReference type="EC" id="2.7.13.3"/>
    </reaction>
</comment>
<dbReference type="PROSITE" id="PS50109">
    <property type="entry name" value="HIS_KIN"/>
    <property type="match status" value="1"/>
</dbReference>
<feature type="transmembrane region" description="Helical" evidence="18">
    <location>
        <begin position="6"/>
        <end position="26"/>
    </location>
</feature>
<dbReference type="SUPFAM" id="SSF55874">
    <property type="entry name" value="ATPase domain of HSP90 chaperone/DNA topoisomerase II/histidine kinase"/>
    <property type="match status" value="1"/>
</dbReference>
<dbReference type="Gene3D" id="1.20.120.160">
    <property type="entry name" value="HPT domain"/>
    <property type="match status" value="1"/>
</dbReference>
<keyword evidence="9" id="KW-0418">Kinase</keyword>
<dbReference type="AlphaFoldDB" id="A0A364XXJ4"/>
<feature type="domain" description="PAS" evidence="21">
    <location>
        <begin position="280"/>
        <end position="350"/>
    </location>
</feature>
<dbReference type="EMBL" id="QMFY01000015">
    <property type="protein sequence ID" value="RAV98718.1"/>
    <property type="molecule type" value="Genomic_DNA"/>
</dbReference>
<evidence type="ECO:0000256" key="14">
    <source>
        <dbReference type="ARBA" id="ARBA00064003"/>
    </source>
</evidence>
<evidence type="ECO:0000256" key="2">
    <source>
        <dbReference type="ARBA" id="ARBA00004651"/>
    </source>
</evidence>
<dbReference type="PROSITE" id="PS50110">
    <property type="entry name" value="RESPONSE_REGULATORY"/>
    <property type="match status" value="1"/>
</dbReference>
<dbReference type="InterPro" id="IPR011006">
    <property type="entry name" value="CheY-like_superfamily"/>
</dbReference>
<keyword evidence="10" id="KW-0067">ATP-binding</keyword>
<dbReference type="CDD" id="cd00130">
    <property type="entry name" value="PAS"/>
    <property type="match status" value="1"/>
</dbReference>
<dbReference type="SUPFAM" id="SSF47384">
    <property type="entry name" value="Homodimeric domain of signal transducing histidine kinase"/>
    <property type="match status" value="1"/>
</dbReference>
<keyword evidence="11 18" id="KW-1133">Transmembrane helix</keyword>
<dbReference type="InterPro" id="IPR013655">
    <property type="entry name" value="PAS_fold_3"/>
</dbReference>
<feature type="domain" description="Response regulatory" evidence="20">
    <location>
        <begin position="665"/>
        <end position="783"/>
    </location>
</feature>
<dbReference type="SMART" id="SM00387">
    <property type="entry name" value="HATPase_c"/>
    <property type="match status" value="1"/>
</dbReference>
<dbReference type="EC" id="2.7.13.3" evidence="3"/>
<dbReference type="SUPFAM" id="SSF52172">
    <property type="entry name" value="CheY-like"/>
    <property type="match status" value="1"/>
</dbReference>
<dbReference type="PROSITE" id="PS50113">
    <property type="entry name" value="PAC"/>
    <property type="match status" value="1"/>
</dbReference>
<feature type="modified residue" description="4-aspartylphosphate" evidence="16">
    <location>
        <position position="714"/>
    </location>
</feature>
<dbReference type="Pfam" id="PF08447">
    <property type="entry name" value="PAS_3"/>
    <property type="match status" value="1"/>
</dbReference>
<keyword evidence="5 16" id="KW-0597">Phosphoprotein</keyword>
<proteinExistence type="predicted"/>
<dbReference type="InterPro" id="IPR003661">
    <property type="entry name" value="HisK_dim/P_dom"/>
</dbReference>
<dbReference type="SMART" id="SM00448">
    <property type="entry name" value="REC"/>
    <property type="match status" value="1"/>
</dbReference>
<dbReference type="InterPro" id="IPR036890">
    <property type="entry name" value="HATPase_C_sf"/>
</dbReference>